<dbReference type="Proteomes" id="UP000262073">
    <property type="component" value="Chromosome"/>
</dbReference>
<gene>
    <name evidence="1" type="ORF">D0Y50_08900</name>
</gene>
<evidence type="ECO:0000313" key="2">
    <source>
        <dbReference type="Proteomes" id="UP000262073"/>
    </source>
</evidence>
<reference evidence="1 2" key="1">
    <citation type="submission" date="2018-08" db="EMBL/GenBank/DDBJ databases">
        <title>Salinimonas sediminis sp. nov., a piezophilic bacterium isolated from a deep-sea sediment sample from the New Britain Trench.</title>
        <authorList>
            <person name="Cao J."/>
        </authorList>
    </citation>
    <scope>NUCLEOTIDE SEQUENCE [LARGE SCALE GENOMIC DNA]</scope>
    <source>
        <strain evidence="1 2">N102</strain>
    </source>
</reference>
<accession>A0A346NLR6</accession>
<protein>
    <recommendedName>
        <fullName evidence="3">DUF3806 domain-containing protein</fullName>
    </recommendedName>
</protein>
<dbReference type="KEGG" id="salm:D0Y50_08900"/>
<dbReference type="AlphaFoldDB" id="A0A346NLR6"/>
<dbReference type="RefSeq" id="WP_108567017.1">
    <property type="nucleotide sequence ID" value="NZ_CP031769.1"/>
</dbReference>
<dbReference type="EMBL" id="CP031769">
    <property type="protein sequence ID" value="AXR06473.1"/>
    <property type="molecule type" value="Genomic_DNA"/>
</dbReference>
<proteinExistence type="predicted"/>
<evidence type="ECO:0008006" key="3">
    <source>
        <dbReference type="Google" id="ProtNLM"/>
    </source>
</evidence>
<name>A0A346NLR6_9ALTE</name>
<evidence type="ECO:0000313" key="1">
    <source>
        <dbReference type="EMBL" id="AXR06473.1"/>
    </source>
</evidence>
<sequence length="135" mass="15376">MQQQELEKLMSDSAHNAVQTAREEFAIELDYSAQSIRAVDDLLLAFVEKYQDKALEDSAVFTLCNIYGAYLGETYRRLVSGEWRYDQTNPDAPFVVLDSGEHSYAFAGICYERLVNDSHVSVKAYFDQALQTKTQ</sequence>
<organism evidence="1 2">
    <name type="scientific">Salinimonas sediminis</name>
    <dbReference type="NCBI Taxonomy" id="2303538"/>
    <lineage>
        <taxon>Bacteria</taxon>
        <taxon>Pseudomonadati</taxon>
        <taxon>Pseudomonadota</taxon>
        <taxon>Gammaproteobacteria</taxon>
        <taxon>Alteromonadales</taxon>
        <taxon>Alteromonadaceae</taxon>
        <taxon>Alteromonas/Salinimonas group</taxon>
        <taxon>Salinimonas</taxon>
    </lineage>
</organism>
<keyword evidence="2" id="KW-1185">Reference proteome</keyword>
<dbReference type="OrthoDB" id="8779193at2"/>